<dbReference type="EMBL" id="LR593886">
    <property type="protein sequence ID" value="VTR94121.1"/>
    <property type="molecule type" value="Genomic_DNA"/>
</dbReference>
<reference evidence="1 2" key="1">
    <citation type="submission" date="2019-05" db="EMBL/GenBank/DDBJ databases">
        <authorList>
            <consortium name="Science for Life Laboratories"/>
        </authorList>
    </citation>
    <scope>NUCLEOTIDE SEQUENCE [LARGE SCALE GENOMIC DNA]</scope>
    <source>
        <strain evidence="1">Soil9</strain>
    </source>
</reference>
<accession>A0A6P2CYS2</accession>
<dbReference type="RefSeq" id="WP_162668732.1">
    <property type="nucleotide sequence ID" value="NZ_LR593886.1"/>
</dbReference>
<protein>
    <submittedName>
        <fullName evidence="1">Uncharacterized protein</fullName>
    </submittedName>
</protein>
<evidence type="ECO:0000313" key="2">
    <source>
        <dbReference type="Proteomes" id="UP000464178"/>
    </source>
</evidence>
<name>A0A6P2CYS2_9BACT</name>
<keyword evidence="2" id="KW-1185">Reference proteome</keyword>
<proteinExistence type="predicted"/>
<dbReference type="Proteomes" id="UP000464178">
    <property type="component" value="Chromosome"/>
</dbReference>
<evidence type="ECO:0000313" key="1">
    <source>
        <dbReference type="EMBL" id="VTR94121.1"/>
    </source>
</evidence>
<dbReference type="KEGG" id="gms:SOIL9_35930"/>
<gene>
    <name evidence="1" type="ORF">SOIL9_35930</name>
</gene>
<dbReference type="AlphaFoldDB" id="A0A6P2CYS2"/>
<sequence length="98" mass="10881">MFRDDVFARGFKIFGPTPVRGRPGVFSVCFVPQTIMAIRGPGEEPDIVRLWDALVIVDSANEGTVLEHRKLDPQVAELDPTDFEVKALQLVRGMKQAA</sequence>
<organism evidence="1 2">
    <name type="scientific">Gemmata massiliana</name>
    <dbReference type="NCBI Taxonomy" id="1210884"/>
    <lineage>
        <taxon>Bacteria</taxon>
        <taxon>Pseudomonadati</taxon>
        <taxon>Planctomycetota</taxon>
        <taxon>Planctomycetia</taxon>
        <taxon>Gemmatales</taxon>
        <taxon>Gemmataceae</taxon>
        <taxon>Gemmata</taxon>
    </lineage>
</organism>